<evidence type="ECO:0000259" key="6">
    <source>
        <dbReference type="Pfam" id="PF08620"/>
    </source>
</evidence>
<evidence type="ECO:0000256" key="5">
    <source>
        <dbReference type="SAM" id="MobiDB-lite"/>
    </source>
</evidence>
<comment type="subcellular location">
    <subcellularLocation>
        <location evidence="1">Nucleus</location>
    </subcellularLocation>
</comment>
<feature type="domain" description="RPAP1 C-terminal" evidence="6">
    <location>
        <begin position="314"/>
        <end position="376"/>
    </location>
</feature>
<evidence type="ECO:0000259" key="7">
    <source>
        <dbReference type="Pfam" id="PF08621"/>
    </source>
</evidence>
<dbReference type="PANTHER" id="PTHR21483:SF18">
    <property type="entry name" value="RNA POLYMERASE II-ASSOCIATED PROTEIN 1"/>
    <property type="match status" value="1"/>
</dbReference>
<dbReference type="HOGENOM" id="CLU_005296_1_0_1"/>
<feature type="domain" description="RPAP1/MINIYO-like TPR repeats" evidence="8">
    <location>
        <begin position="959"/>
        <end position="1183"/>
    </location>
</feature>
<evidence type="ECO:0000313" key="9">
    <source>
        <dbReference type="EMBL" id="ELU07650.1"/>
    </source>
</evidence>
<dbReference type="OMA" id="KYFLQCV"/>
<dbReference type="InterPro" id="IPR013930">
    <property type="entry name" value="RPAP1_N"/>
</dbReference>
<dbReference type="STRING" id="283909.R7UN67"/>
<dbReference type="Pfam" id="PF25766">
    <property type="entry name" value="TPR_RPAP1"/>
    <property type="match status" value="1"/>
</dbReference>
<evidence type="ECO:0000259" key="8">
    <source>
        <dbReference type="Pfam" id="PF25766"/>
    </source>
</evidence>
<dbReference type="Pfam" id="PF08621">
    <property type="entry name" value="RPAP1_N"/>
    <property type="match status" value="1"/>
</dbReference>
<dbReference type="EnsemblMetazoa" id="CapteT227185">
    <property type="protein sequence ID" value="CapteP227185"/>
    <property type="gene ID" value="CapteG227185"/>
</dbReference>
<keyword evidence="4" id="KW-0539">Nucleus</keyword>
<dbReference type="SUPFAM" id="SSF48371">
    <property type="entry name" value="ARM repeat"/>
    <property type="match status" value="1"/>
</dbReference>
<comment type="similarity">
    <text evidence="2">Belongs to the RPAP1 family.</text>
</comment>
<dbReference type="InterPro" id="IPR013929">
    <property type="entry name" value="RPAP1_C"/>
</dbReference>
<feature type="domain" description="RPAP1 N-terminal" evidence="7">
    <location>
        <begin position="201"/>
        <end position="244"/>
    </location>
</feature>
<feature type="region of interest" description="Disordered" evidence="5">
    <location>
        <begin position="26"/>
        <end position="53"/>
    </location>
</feature>
<dbReference type="OrthoDB" id="348201at2759"/>
<dbReference type="EMBL" id="KB299712">
    <property type="protein sequence ID" value="ELU07650.1"/>
    <property type="molecule type" value="Genomic_DNA"/>
</dbReference>
<dbReference type="EMBL" id="AMQN01007000">
    <property type="status" value="NOT_ANNOTATED_CDS"/>
    <property type="molecule type" value="Genomic_DNA"/>
</dbReference>
<name>R7UN67_CAPTE</name>
<dbReference type="InterPro" id="IPR039913">
    <property type="entry name" value="RPAP1/Rba50"/>
</dbReference>
<evidence type="ECO:0000313" key="11">
    <source>
        <dbReference type="Proteomes" id="UP000014760"/>
    </source>
</evidence>
<dbReference type="AlphaFoldDB" id="R7UN67"/>
<protein>
    <recommendedName>
        <fullName evidence="12">RNA polymerase II-associated protein 1 C-terminal domain-containing protein</fullName>
    </recommendedName>
</protein>
<organism evidence="9">
    <name type="scientific">Capitella teleta</name>
    <name type="common">Polychaete worm</name>
    <dbReference type="NCBI Taxonomy" id="283909"/>
    <lineage>
        <taxon>Eukaryota</taxon>
        <taxon>Metazoa</taxon>
        <taxon>Spiralia</taxon>
        <taxon>Lophotrochozoa</taxon>
        <taxon>Annelida</taxon>
        <taxon>Polychaeta</taxon>
        <taxon>Sedentaria</taxon>
        <taxon>Scolecida</taxon>
        <taxon>Capitellidae</taxon>
        <taxon>Capitella</taxon>
    </lineage>
</organism>
<evidence type="ECO:0000256" key="1">
    <source>
        <dbReference type="ARBA" id="ARBA00004123"/>
    </source>
</evidence>
<sequence>MLKRPTADETEEDLLRYQEEFLSAKKASGTKVSRVGDKRNVSEGNQAAVGRQRDVVSMGGASDGTLQIDRLHNFVLHIDMPAQFAHTSTAPPVKKSRFKAEKKKDVPHDCPIEESFEAHDSHISKILTDIVHGAQSDPKAKRKSLFAQQFASSSPSDFGVTVRDKIPPISTRPRRIAEIPSQQSIVSGVGLNSENSQAEAKKIHDENVSALAQLSEEEILEEQKRLFASLDPGLLEFLKSKRKVTEMPKPMHKPESMDEPEPMSVTEPKVQDLKLPVQPGELVHMDKVEADKLEWTKDLQEPVNVGDNKTGKPVRFDFEGCIPQQDVAVHEGLHHHGEEPERAGYTLPELFTLSRSANMQQRTLALNTLACVLRNARVGRFHEMLSAPITPSLLEGGLIFILRWALDNSTEISIASAINTLHALLVCSQDEDALDTAFQWHTGAEVPNLSGNEAEEVEDGEKIQETDPEVVKRDVIKGLLSMSLLQRLRYILEINRPPAAVVGNILDILIRIARHSSEAAYKIIQCPRLVDTIMEQFLVISWLPTDTTVPFTNAYGSPLPRAMKLMRVICSAGRNMAAILLSKYKLFSRISRYIAEDPSTLNLHEDESHALFIESHRTWQVLLSYGFTAEKYRVYLRYNFRETPAIPDLPWEQVSGIHPPIELCVEAVLKHIQNSYIQKVNLELNVIDLVTQVARLTEAVLLPFLRSQAFQILLQHMRDSSVIIHAESSPRTESMVNLPEMGSLCGPSSTPTPVLNHPGAVAFVLSLSRLILVVGKINKQVAPDVCVVMSLLIPIIREVFHSCMERLLTTWKPCMFAIFKAQVDVHYHKLSLSLLLRLSQGDEFIVHNLFSTVIFNPDMLNLVSNAEVQAAYFEHSLQLSEQEPLSSATQKERQLSRIQLIEDTRENLANIRAAYMQAASGFLAQLIRSRSRATSNVLQIETLLTGKIGESIVPIDWAFMPLVYLYNSSAERNAMHANESVPAATVSMVTNCLRWVHLVEFLNPGVLDSVSLMLKLSRLFCAFLAGSDLFLDSRVHHYLEILLRIYCRPSNLDRLDLTLSIPGLASFYDLYMQVLDQYEAVSFGDALFGSFVLIPMMQKHNVSLRRAVWGEHSAALRCLSVPITQLPMSVDRFLAPHEENIQLLRLYAQALLSNTISALWCPVPYLTAVHHVNTFVYAQQNKNEEERQLKSAVLAQMQARKNQEYAHHVLYYKNPNPQSKYGMDLYEELPQVRKNYLDKMGIKL</sequence>
<dbReference type="InterPro" id="IPR016024">
    <property type="entry name" value="ARM-type_fold"/>
</dbReference>
<dbReference type="Pfam" id="PF08620">
    <property type="entry name" value="RPAP1_C"/>
    <property type="match status" value="1"/>
</dbReference>
<proteinExistence type="inferred from homology"/>
<dbReference type="GO" id="GO:0006366">
    <property type="term" value="P:transcription by RNA polymerase II"/>
    <property type="evidence" value="ECO:0007669"/>
    <property type="project" value="InterPro"/>
</dbReference>
<dbReference type="PANTHER" id="PTHR21483">
    <property type="entry name" value="RNA POLYMERASE II-ASSOCIATED PROTEIN 1"/>
    <property type="match status" value="1"/>
</dbReference>
<reference evidence="9 11" key="2">
    <citation type="journal article" date="2013" name="Nature">
        <title>Insights into bilaterian evolution from three spiralian genomes.</title>
        <authorList>
            <person name="Simakov O."/>
            <person name="Marletaz F."/>
            <person name="Cho S.J."/>
            <person name="Edsinger-Gonzales E."/>
            <person name="Havlak P."/>
            <person name="Hellsten U."/>
            <person name="Kuo D.H."/>
            <person name="Larsson T."/>
            <person name="Lv J."/>
            <person name="Arendt D."/>
            <person name="Savage R."/>
            <person name="Osoegawa K."/>
            <person name="de Jong P."/>
            <person name="Grimwood J."/>
            <person name="Chapman J.A."/>
            <person name="Shapiro H."/>
            <person name="Aerts A."/>
            <person name="Otillar R.P."/>
            <person name="Terry A.Y."/>
            <person name="Boore J.L."/>
            <person name="Grigoriev I.V."/>
            <person name="Lindberg D.R."/>
            <person name="Seaver E.C."/>
            <person name="Weisblat D.A."/>
            <person name="Putnam N.H."/>
            <person name="Rokhsar D.S."/>
        </authorList>
    </citation>
    <scope>NUCLEOTIDE SEQUENCE</scope>
    <source>
        <strain evidence="9 11">I ESC-2004</strain>
    </source>
</reference>
<keyword evidence="11" id="KW-1185">Reference proteome</keyword>
<gene>
    <name evidence="9" type="ORF">CAPTEDRAFT_227185</name>
</gene>
<accession>R7UN67</accession>
<evidence type="ECO:0000313" key="10">
    <source>
        <dbReference type="EnsemblMetazoa" id="CapteP227185"/>
    </source>
</evidence>
<reference evidence="11" key="1">
    <citation type="submission" date="2012-12" db="EMBL/GenBank/DDBJ databases">
        <authorList>
            <person name="Hellsten U."/>
            <person name="Grimwood J."/>
            <person name="Chapman J.A."/>
            <person name="Shapiro H."/>
            <person name="Aerts A."/>
            <person name="Otillar R.P."/>
            <person name="Terry A.Y."/>
            <person name="Boore J.L."/>
            <person name="Simakov O."/>
            <person name="Marletaz F."/>
            <person name="Cho S.-J."/>
            <person name="Edsinger-Gonzales E."/>
            <person name="Havlak P."/>
            <person name="Kuo D.-H."/>
            <person name="Larsson T."/>
            <person name="Lv J."/>
            <person name="Arendt D."/>
            <person name="Savage R."/>
            <person name="Osoegawa K."/>
            <person name="de Jong P."/>
            <person name="Lindberg D.R."/>
            <person name="Seaver E.C."/>
            <person name="Weisblat D.A."/>
            <person name="Putnam N.H."/>
            <person name="Grigoriev I.V."/>
            <person name="Rokhsar D.S."/>
        </authorList>
    </citation>
    <scope>NUCLEOTIDE SEQUENCE</scope>
    <source>
        <strain evidence="11">I ESC-2004</strain>
    </source>
</reference>
<reference evidence="10" key="3">
    <citation type="submission" date="2015-06" db="UniProtKB">
        <authorList>
            <consortium name="EnsemblMetazoa"/>
        </authorList>
    </citation>
    <scope>IDENTIFICATION</scope>
</reference>
<keyword evidence="3" id="KW-0804">Transcription</keyword>
<evidence type="ECO:0000256" key="3">
    <source>
        <dbReference type="ARBA" id="ARBA00023163"/>
    </source>
</evidence>
<dbReference type="FunCoup" id="R7UN67">
    <property type="interactions" value="1398"/>
</dbReference>
<evidence type="ECO:0000256" key="4">
    <source>
        <dbReference type="ARBA" id="ARBA00023242"/>
    </source>
</evidence>
<dbReference type="InterPro" id="IPR057989">
    <property type="entry name" value="TPR_RPAP1/MINIYO-like"/>
</dbReference>
<evidence type="ECO:0000256" key="2">
    <source>
        <dbReference type="ARBA" id="ARBA00009953"/>
    </source>
</evidence>
<dbReference type="Proteomes" id="UP000014760">
    <property type="component" value="Unassembled WGS sequence"/>
</dbReference>
<evidence type="ECO:0008006" key="12">
    <source>
        <dbReference type="Google" id="ProtNLM"/>
    </source>
</evidence>